<evidence type="ECO:0000313" key="3">
    <source>
        <dbReference type="EMBL" id="BAG12594.1"/>
    </source>
</evidence>
<feature type="chain" id="PRO_5002760061" evidence="2">
    <location>
        <begin position="18"/>
        <end position="160"/>
    </location>
</feature>
<name>B1B1X9_9BILA</name>
<keyword evidence="1" id="KW-0472">Membrane</keyword>
<geneLocation type="mitochondrion" evidence="3"/>
<feature type="transmembrane region" description="Helical" evidence="1">
    <location>
        <begin position="78"/>
        <end position="96"/>
    </location>
</feature>
<accession>B1B1X9</accession>
<dbReference type="AlphaFoldDB" id="B1B1X9"/>
<evidence type="ECO:0000256" key="1">
    <source>
        <dbReference type="SAM" id="Phobius"/>
    </source>
</evidence>
<feature type="signal peptide" evidence="2">
    <location>
        <begin position="1"/>
        <end position="17"/>
    </location>
</feature>
<protein>
    <submittedName>
        <fullName evidence="3">NADH dehydrogenase subunit 6</fullName>
    </submittedName>
</protein>
<evidence type="ECO:0000256" key="2">
    <source>
        <dbReference type="SAM" id="SignalP"/>
    </source>
</evidence>
<keyword evidence="3" id="KW-0496">Mitochondrion</keyword>
<dbReference type="EMBL" id="AB264800">
    <property type="protein sequence ID" value="BAG12594.1"/>
    <property type="molecule type" value="Genomic_DNA"/>
</dbReference>
<proteinExistence type="predicted"/>
<keyword evidence="1" id="KW-1133">Transmembrane helix</keyword>
<reference evidence="3" key="1">
    <citation type="journal article" date="2008" name="Mol. Phylogenet. Evol.">
        <title>Complete nucleotide sequences of mitochondrial genomes of two solitary entoprocts, Loxocorone allax and Loxosomella aloxiata: Implications for lophotrochozoan phylogeny.</title>
        <authorList>
            <person name="Yokobori S."/>
            <person name="Iseto T."/>
            <person name="Asakawa S."/>
            <person name="Sasaki T."/>
            <person name="Shimizu N."/>
            <person name="Yamagishi A."/>
            <person name="Oshima T."/>
            <person name="Hirose E."/>
        </authorList>
    </citation>
    <scope>NUCLEOTIDE SEQUENCE</scope>
</reference>
<sequence length="160" mass="18360">MMEAIFLSLVFLMPLMGHPLSLGFMVLTISSFSSIILCNLVASWFGYSLFLVYVGGILVMFSYVVALSPNLTKFNFNYMYLFMILFVINMVLSSQLNLNTYWDLSNLIFNKSLSNLFMVGGLYSYKNIMIMLFLLVMLLITMVMVVKICYYRSGPLRPFS</sequence>
<organism evidence="3">
    <name type="scientific">Loxosomella aloxiata</name>
    <dbReference type="NCBI Taxonomy" id="393182"/>
    <lineage>
        <taxon>Eukaryota</taxon>
        <taxon>Metazoa</taxon>
        <taxon>Spiralia</taxon>
        <taxon>Lophotrochozoa</taxon>
        <taxon>Entoprocta</taxon>
        <taxon>Loxosomatidae</taxon>
        <taxon>Loxosomella</taxon>
    </lineage>
</organism>
<gene>
    <name evidence="3" type="primary">nad6</name>
</gene>
<feature type="transmembrane region" description="Helical" evidence="1">
    <location>
        <begin position="44"/>
        <end position="66"/>
    </location>
</feature>
<keyword evidence="1" id="KW-0812">Transmembrane</keyword>
<feature type="transmembrane region" description="Helical" evidence="1">
    <location>
        <begin position="128"/>
        <end position="150"/>
    </location>
</feature>
<keyword evidence="2" id="KW-0732">Signal</keyword>